<dbReference type="KEGG" id="samy:DB32_007256"/>
<dbReference type="STRING" id="927083.DB32_007256"/>
<gene>
    <name evidence="2" type="ORF">DB32_007256</name>
</gene>
<organism evidence="2 3">
    <name type="scientific">Sandaracinus amylolyticus</name>
    <dbReference type="NCBI Taxonomy" id="927083"/>
    <lineage>
        <taxon>Bacteria</taxon>
        <taxon>Pseudomonadati</taxon>
        <taxon>Myxococcota</taxon>
        <taxon>Polyangia</taxon>
        <taxon>Polyangiales</taxon>
        <taxon>Sandaracinaceae</taxon>
        <taxon>Sandaracinus</taxon>
    </lineage>
</organism>
<evidence type="ECO:0000313" key="2">
    <source>
        <dbReference type="EMBL" id="AKF10107.1"/>
    </source>
</evidence>
<dbReference type="OrthoDB" id="5512161at2"/>
<protein>
    <submittedName>
        <fullName evidence="2">Uncharacterized protein</fullName>
    </submittedName>
</protein>
<name>A0A0F6YLZ5_9BACT</name>
<dbReference type="EMBL" id="CP011125">
    <property type="protein sequence ID" value="AKF10107.1"/>
    <property type="molecule type" value="Genomic_DNA"/>
</dbReference>
<sequence length="185" mass="20153">MKRFVLAITMTLLLGLVSAPPRARGQSVGDAAVDHAISGAWSLATREPDARGTIERAIDRAIDGMLPFVRGMAQGELRARTPIDRDVAIDLAPERIEVRLGANAFATAPGRPRRMPVPGYAGETVEVVHLVRGGRLEQIFSTDQGRRWNVFAPSADGQRLTLDVTMSGALLPAPVQYRLEYRRAD</sequence>
<evidence type="ECO:0000256" key="1">
    <source>
        <dbReference type="SAM" id="SignalP"/>
    </source>
</evidence>
<feature type="chain" id="PRO_5002512786" evidence="1">
    <location>
        <begin position="24"/>
        <end position="185"/>
    </location>
</feature>
<dbReference type="Proteomes" id="UP000034883">
    <property type="component" value="Chromosome"/>
</dbReference>
<dbReference type="RefSeq" id="WP_053237098.1">
    <property type="nucleotide sequence ID" value="NZ_CP011125.1"/>
</dbReference>
<keyword evidence="1" id="KW-0732">Signal</keyword>
<accession>A0A0F6YLZ5</accession>
<dbReference type="AlphaFoldDB" id="A0A0F6YLZ5"/>
<evidence type="ECO:0000313" key="3">
    <source>
        <dbReference type="Proteomes" id="UP000034883"/>
    </source>
</evidence>
<reference evidence="2 3" key="1">
    <citation type="submission" date="2015-03" db="EMBL/GenBank/DDBJ databases">
        <title>Genome assembly of Sandaracinus amylolyticus DSM 53668.</title>
        <authorList>
            <person name="Sharma G."/>
            <person name="Subramanian S."/>
        </authorList>
    </citation>
    <scope>NUCLEOTIDE SEQUENCE [LARGE SCALE GENOMIC DNA]</scope>
    <source>
        <strain evidence="2 3">DSM 53668</strain>
    </source>
</reference>
<proteinExistence type="predicted"/>
<feature type="signal peptide" evidence="1">
    <location>
        <begin position="1"/>
        <end position="23"/>
    </location>
</feature>
<keyword evidence="3" id="KW-1185">Reference proteome</keyword>